<feature type="domain" description="CSD" evidence="7">
    <location>
        <begin position="712"/>
        <end position="776"/>
    </location>
</feature>
<comment type="subcellular location">
    <subcellularLocation>
        <location evidence="1">Cytoplasm</location>
    </subcellularLocation>
</comment>
<evidence type="ECO:0000256" key="3">
    <source>
        <dbReference type="ARBA" id="ARBA00022737"/>
    </source>
</evidence>
<keyword evidence="3" id="KW-0677">Repeat</keyword>
<reference evidence="9 10" key="1">
    <citation type="submission" date="2013-11" db="EMBL/GenBank/DDBJ databases">
        <title>Genome sequencing of Stegodyphus mimosarum.</title>
        <authorList>
            <person name="Bechsgaard J."/>
        </authorList>
    </citation>
    <scope>NUCLEOTIDE SEQUENCE [LARGE SCALE GENOMIC DNA]</scope>
</reference>
<organism evidence="9 10">
    <name type="scientific">Stegodyphus mimosarum</name>
    <name type="common">African social velvet spider</name>
    <dbReference type="NCBI Taxonomy" id="407821"/>
    <lineage>
        <taxon>Eukaryota</taxon>
        <taxon>Metazoa</taxon>
        <taxon>Ecdysozoa</taxon>
        <taxon>Arthropoda</taxon>
        <taxon>Chelicerata</taxon>
        <taxon>Arachnida</taxon>
        <taxon>Araneae</taxon>
        <taxon>Araneomorphae</taxon>
        <taxon>Entelegynae</taxon>
        <taxon>Eresoidea</taxon>
        <taxon>Eresidae</taxon>
        <taxon>Stegodyphus</taxon>
    </lineage>
</organism>
<dbReference type="STRING" id="407821.A0A087TYY0"/>
<name>A0A087TYY0_STEMI</name>
<dbReference type="Pfam" id="PF12901">
    <property type="entry name" value="SUZ-C"/>
    <property type="match status" value="1"/>
</dbReference>
<keyword evidence="2" id="KW-0963">Cytoplasm</keyword>
<dbReference type="Gene3D" id="2.40.50.140">
    <property type="entry name" value="Nucleic acid-binding proteins"/>
    <property type="match status" value="6"/>
</dbReference>
<evidence type="ECO:0000256" key="6">
    <source>
        <dbReference type="SAM" id="MobiDB-lite"/>
    </source>
</evidence>
<dbReference type="EMBL" id="KK117378">
    <property type="protein sequence ID" value="KFM70319.1"/>
    <property type="molecule type" value="Genomic_DNA"/>
</dbReference>
<evidence type="ECO:0000256" key="4">
    <source>
        <dbReference type="ARBA" id="ARBA00022884"/>
    </source>
</evidence>
<evidence type="ECO:0000259" key="7">
    <source>
        <dbReference type="PROSITE" id="PS51857"/>
    </source>
</evidence>
<dbReference type="InterPro" id="IPR011129">
    <property type="entry name" value="CSD"/>
</dbReference>
<dbReference type="SMART" id="SM00357">
    <property type="entry name" value="CSP"/>
    <property type="match status" value="5"/>
</dbReference>
<protein>
    <submittedName>
        <fullName evidence="9">Cold shock domain-containing protein E1</fullName>
    </submittedName>
</protein>
<feature type="compositionally biased region" description="Low complexity" evidence="6">
    <location>
        <begin position="33"/>
        <end position="45"/>
    </location>
</feature>
<dbReference type="CDD" id="cd04458">
    <property type="entry name" value="CSP_CDS"/>
    <property type="match status" value="2"/>
</dbReference>
<dbReference type="PROSITE" id="PS00352">
    <property type="entry name" value="CSD_1"/>
    <property type="match status" value="3"/>
</dbReference>
<evidence type="ECO:0000313" key="10">
    <source>
        <dbReference type="Proteomes" id="UP000054359"/>
    </source>
</evidence>
<evidence type="ECO:0000259" key="8">
    <source>
        <dbReference type="PROSITE" id="PS51938"/>
    </source>
</evidence>
<feature type="region of interest" description="Disordered" evidence="6">
    <location>
        <begin position="465"/>
        <end position="489"/>
    </location>
</feature>
<dbReference type="InterPro" id="IPR012340">
    <property type="entry name" value="NA-bd_OB-fold"/>
</dbReference>
<feature type="region of interest" description="Disordered" evidence="6">
    <location>
        <begin position="1"/>
        <end position="49"/>
    </location>
</feature>
<accession>A0A087TYY0</accession>
<dbReference type="OrthoDB" id="74319at2759"/>
<dbReference type="Pfam" id="PF23456">
    <property type="entry name" value="CSDE1"/>
    <property type="match status" value="2"/>
</dbReference>
<comment type="similarity">
    <text evidence="5">Belongs to the UNR family.</text>
</comment>
<dbReference type="InterPro" id="IPR056400">
    <property type="entry name" value="CSDE1"/>
</dbReference>
<dbReference type="SUPFAM" id="SSF50249">
    <property type="entry name" value="Nucleic acid-binding proteins"/>
    <property type="match status" value="5"/>
</dbReference>
<dbReference type="PANTHER" id="PTHR12913">
    <property type="entry name" value="UNR PROTEIN N-RAS UPSTREAM GENE PROTEIN"/>
    <property type="match status" value="1"/>
</dbReference>
<feature type="domain" description="SUZ-C" evidence="8">
    <location>
        <begin position="777"/>
        <end position="823"/>
    </location>
</feature>
<evidence type="ECO:0000313" key="9">
    <source>
        <dbReference type="EMBL" id="KFM70319.1"/>
    </source>
</evidence>
<evidence type="ECO:0000256" key="1">
    <source>
        <dbReference type="ARBA" id="ARBA00004496"/>
    </source>
</evidence>
<feature type="compositionally biased region" description="Polar residues" evidence="6">
    <location>
        <begin position="1"/>
        <end position="30"/>
    </location>
</feature>
<feature type="non-terminal residue" evidence="9">
    <location>
        <position position="875"/>
    </location>
</feature>
<feature type="domain" description="CSD" evidence="7">
    <location>
        <begin position="553"/>
        <end position="615"/>
    </location>
</feature>
<proteinExistence type="inferred from homology"/>
<dbReference type="PROSITE" id="PS51938">
    <property type="entry name" value="SUZ_C"/>
    <property type="match status" value="1"/>
</dbReference>
<dbReference type="Proteomes" id="UP000054359">
    <property type="component" value="Unassembled WGS sequence"/>
</dbReference>
<dbReference type="GO" id="GO:0005737">
    <property type="term" value="C:cytoplasm"/>
    <property type="evidence" value="ECO:0007669"/>
    <property type="project" value="UniProtKB-SubCell"/>
</dbReference>
<feature type="domain" description="CSD" evidence="7">
    <location>
        <begin position="361"/>
        <end position="426"/>
    </location>
</feature>
<keyword evidence="4" id="KW-0694">RNA-binding</keyword>
<dbReference type="AlphaFoldDB" id="A0A087TYY0"/>
<feature type="domain" description="CSD" evidence="7">
    <location>
        <begin position="199"/>
        <end position="260"/>
    </location>
</feature>
<dbReference type="GO" id="GO:0003723">
    <property type="term" value="F:RNA binding"/>
    <property type="evidence" value="ECO:0007669"/>
    <property type="project" value="UniProtKB-KW"/>
</dbReference>
<dbReference type="Pfam" id="PF00313">
    <property type="entry name" value="CSD"/>
    <property type="match status" value="5"/>
</dbReference>
<dbReference type="InterPro" id="IPR019844">
    <property type="entry name" value="CSD_CS"/>
</dbReference>
<keyword evidence="10" id="KW-1185">Reference proteome</keyword>
<feature type="domain" description="CSD" evidence="7">
    <location>
        <begin position="50"/>
        <end position="114"/>
    </location>
</feature>
<dbReference type="PROSITE" id="PS51857">
    <property type="entry name" value="CSD_2"/>
    <property type="match status" value="5"/>
</dbReference>
<evidence type="ECO:0000256" key="2">
    <source>
        <dbReference type="ARBA" id="ARBA00022490"/>
    </source>
</evidence>
<gene>
    <name evidence="9" type="ORF">X975_10750</name>
</gene>
<dbReference type="InterPro" id="IPR024642">
    <property type="entry name" value="SUZ-C"/>
</dbReference>
<dbReference type="PANTHER" id="PTHR12913:SF1">
    <property type="entry name" value="COLD SHOCK DOMAIN-CONTAINING PROTEIN E1"/>
    <property type="match status" value="1"/>
</dbReference>
<evidence type="ECO:0000256" key="5">
    <source>
        <dbReference type="ARBA" id="ARBA00044751"/>
    </source>
</evidence>
<dbReference type="OMA" id="NLGACHV"/>
<sequence>MASPQWKNFQPSAQDSATPNRQRSPSFNKTSNDDCLNDSNSSSPSGLTPRETGIVEKLLHSYGFIQCCDRQARLFFHYSQYAGNIEHLKLGDAVEFEMTYDRRTGKPIASAVWKITSEVDKMEERVFGFITTEIKDNREGRVAYESRGECFFLPYYAEDIDGNVELHPQDKVTFRLATDKNTGNLRAHNIRLEKPLPARYQGVICALKETFGFIERADVVKEIFFHSSECKSFRNLSLGDDVEFSIQTRNNKEVAVNVVTLPEGTVVFEDVNPEILVGEITEALEKGRNRSSDAFPGKIQCQLNDGVVYYSFGDRDPKADYTLQVGDWVKFNIATDRRDNLQRATNIELLINELTFSKEKREQGFVAAIKETFGFITYGQRDVRLYFRLSELINPEESLKPQDEVEFTVAQDPSSPGRCHAIRIRVLPPGTIDVSSSMNGSVKNEDHGCDDNIFVGVVEREPASRWSTDSPQKINKKSHDEENGFDEASDEGLITFNRNSVKEKAYYNLQDCEHRTHPRTGDKVEFIIVNKEDKLYASHVKILPKTRNGFRYSHRGFIAALKDTFGFIETEEHEKEVFFHYSVFDGNASALEVGQEVEYGLTHKGNKLSAECVRKLPNGTIPKEDIKPEILNGVVLNPVRCFNPDQEFYSGKIRLASHAENMDENLPEYEFGITSLEDKHEFLQKGDVVQFQIGITRKGKERAVNIKAIRTRIQATVDTIKGNFGFLSYEAEEGKKLFFHMSEVKGDGTIQPGDKVEFVVVHHQRTGKFSACSVVKIGESQPLQRPERLNRLRTISSDGNGPRLILIRQPKGPDGSGGFKFLRAPKGNESEKENFEETHSASNGVLETEPCIVGQVPTEMVLNNVESKPVICSQG</sequence>
<dbReference type="InterPro" id="IPR002059">
    <property type="entry name" value="CSP_DNA-bd"/>
</dbReference>